<protein>
    <submittedName>
        <fullName evidence="3">YciI family protein</fullName>
    </submittedName>
</protein>
<dbReference type="PANTHER" id="PTHR33606:SF3">
    <property type="entry name" value="PROTEIN YCII"/>
    <property type="match status" value="1"/>
</dbReference>
<evidence type="ECO:0000259" key="2">
    <source>
        <dbReference type="Pfam" id="PF03795"/>
    </source>
</evidence>
<dbReference type="Pfam" id="PF03795">
    <property type="entry name" value="YCII"/>
    <property type="match status" value="1"/>
</dbReference>
<evidence type="ECO:0000313" key="4">
    <source>
        <dbReference type="EMBL" id="QCO10276.1"/>
    </source>
</evidence>
<organism evidence="4 5">
    <name type="scientific">Azospirillum brasilense</name>
    <dbReference type="NCBI Taxonomy" id="192"/>
    <lineage>
        <taxon>Bacteria</taxon>
        <taxon>Pseudomonadati</taxon>
        <taxon>Pseudomonadota</taxon>
        <taxon>Alphaproteobacteria</taxon>
        <taxon>Rhodospirillales</taxon>
        <taxon>Azospirillaceae</taxon>
        <taxon>Azospirillum</taxon>
    </lineage>
</organism>
<dbReference type="Gene3D" id="3.30.70.1060">
    <property type="entry name" value="Dimeric alpha+beta barrel"/>
    <property type="match status" value="1"/>
</dbReference>
<name>A0A0P0ER51_AZOBR</name>
<dbReference type="InterPro" id="IPR051807">
    <property type="entry name" value="Sec-metab_biosynth-assoc"/>
</dbReference>
<proteinExistence type="inferred from homology"/>
<evidence type="ECO:0000313" key="6">
    <source>
        <dbReference type="Proteomes" id="UP001277471"/>
    </source>
</evidence>
<evidence type="ECO:0000313" key="3">
    <source>
        <dbReference type="EMBL" id="MDX5951500.1"/>
    </source>
</evidence>
<dbReference type="AlphaFoldDB" id="A0A0P0ER51"/>
<dbReference type="EMBL" id="CP032340">
    <property type="protein sequence ID" value="QCO10276.1"/>
    <property type="molecule type" value="Genomic_DNA"/>
</dbReference>
<dbReference type="Proteomes" id="UP000298774">
    <property type="component" value="Plasmid p1"/>
</dbReference>
<comment type="similarity">
    <text evidence="1">Belongs to the YciI family.</text>
</comment>
<accession>A0A0P0ER51</accession>
<geneLocation type="plasmid" evidence="4 5">
    <name>p1</name>
</geneLocation>
<keyword evidence="4" id="KW-0614">Plasmid</keyword>
<feature type="domain" description="YCII-related" evidence="2">
    <location>
        <begin position="4"/>
        <end position="87"/>
    </location>
</feature>
<keyword evidence="6" id="KW-1185">Reference proteome</keyword>
<dbReference type="SUPFAM" id="SSF54909">
    <property type="entry name" value="Dimeric alpha+beta barrel"/>
    <property type="match status" value="1"/>
</dbReference>
<dbReference type="Proteomes" id="UP001277471">
    <property type="component" value="Unassembled WGS sequence"/>
</dbReference>
<sequence length="97" mass="11193">MPRWIALFTDAPEMLEIRQQHGNAHLAYLDANRDKILIGGGLRPEPGMPFVGGLWVLDVESREEAVMLVESDPYYRPEFRRYELLVWGKAINRPVTL</sequence>
<reference evidence="4 5" key="1">
    <citation type="submission" date="2018-09" db="EMBL/GenBank/DDBJ databases">
        <title>Whole genome based analysis of evolution and adaptive divergence in Indian and Brazilian strains of Azospirillum brasilense.</title>
        <authorList>
            <person name="Singh C."/>
            <person name="Tripathi A.K."/>
        </authorList>
    </citation>
    <scope>NUCLEOTIDE SEQUENCE [LARGE SCALE GENOMIC DNA]</scope>
    <source>
        <strain evidence="4 5">MTCC4038</strain>
        <plasmid evidence="4 5">p1</plasmid>
    </source>
</reference>
<dbReference type="EMBL" id="JAWXYC010000003">
    <property type="protein sequence ID" value="MDX5951500.1"/>
    <property type="molecule type" value="Genomic_DNA"/>
</dbReference>
<evidence type="ECO:0000313" key="5">
    <source>
        <dbReference type="Proteomes" id="UP000298774"/>
    </source>
</evidence>
<evidence type="ECO:0000256" key="1">
    <source>
        <dbReference type="ARBA" id="ARBA00007689"/>
    </source>
</evidence>
<dbReference type="GeneID" id="56452918"/>
<dbReference type="PANTHER" id="PTHR33606">
    <property type="entry name" value="PROTEIN YCII"/>
    <property type="match status" value="1"/>
</dbReference>
<dbReference type="InterPro" id="IPR011008">
    <property type="entry name" value="Dimeric_a/b-barrel"/>
</dbReference>
<dbReference type="InterPro" id="IPR005545">
    <property type="entry name" value="YCII"/>
</dbReference>
<reference evidence="3 6" key="2">
    <citation type="submission" date="2023-11" db="EMBL/GenBank/DDBJ databases">
        <title>MicrobeMod: A computational toolkit for identifying prokaryotic methylation and restriction-modification with nanopore sequencing.</title>
        <authorList>
            <person name="Crits-Christoph A."/>
            <person name="Kang S.C."/>
            <person name="Lee H."/>
            <person name="Ostrov N."/>
        </authorList>
    </citation>
    <scope>NUCLEOTIDE SEQUENCE [LARGE SCALE GENOMIC DNA]</scope>
    <source>
        <strain evidence="3 6">ATCC 29145</strain>
    </source>
</reference>
<dbReference type="RefSeq" id="WP_035683703.1">
    <property type="nucleotide sequence ID" value="NZ_CP012915.1"/>
</dbReference>
<gene>
    <name evidence="4" type="ORF">D3868_14230</name>
    <name evidence="3" type="ORF">SIM66_09880</name>
</gene>
<dbReference type="KEGG" id="abf:AMK58_15280"/>